<reference evidence="3 4" key="1">
    <citation type="submission" date="2018-09" db="EMBL/GenBank/DDBJ databases">
        <title>Murine metabolic-syndrome-specific gut microbial biobank.</title>
        <authorList>
            <person name="Liu C."/>
        </authorList>
    </citation>
    <scope>NUCLEOTIDE SEQUENCE [LARGE SCALE GENOMIC DNA]</scope>
    <source>
        <strain evidence="3 4">0.1xD8-82</strain>
    </source>
</reference>
<dbReference type="Proteomes" id="UP000280696">
    <property type="component" value="Unassembled WGS sequence"/>
</dbReference>
<sequence>MIEITAEVRAAIDRAAGDMEPAGDEYIEPADGLIHCKKCRGSRQTVVPRFRGSGYFMPRCLCPCQQKGQEERKAMEEQKERMERIKRRKAQGLQDRYLYDYTFANDNGQNPVMEKAHAYVEHWKEAYRDNTGLLLFGDVGTGKSFFAGCIANALLDRDVPVLMTNFPSILNRLTGVFAEDRAAFIASLDDYSLLVIDDLGVERNTEYAMEQMFTVIDSRYRSKKPLIVTTNLKLEKIKNPPDLAHARIYDRILERCAPVLFSGKNFREEGARATKAAAKEIVSKG</sequence>
<dbReference type="NCBIfam" id="NF005992">
    <property type="entry name" value="PRK08116.1"/>
    <property type="match status" value="1"/>
</dbReference>
<protein>
    <submittedName>
        <fullName evidence="3">AAA family ATPase</fullName>
    </submittedName>
</protein>
<evidence type="ECO:0000259" key="2">
    <source>
        <dbReference type="Pfam" id="PF01695"/>
    </source>
</evidence>
<dbReference type="OrthoDB" id="9770694at2"/>
<evidence type="ECO:0000313" key="4">
    <source>
        <dbReference type="Proteomes" id="UP000280696"/>
    </source>
</evidence>
<dbReference type="CDD" id="cd00009">
    <property type="entry name" value="AAA"/>
    <property type="match status" value="1"/>
</dbReference>
<dbReference type="InterPro" id="IPR027417">
    <property type="entry name" value="P-loop_NTPase"/>
</dbReference>
<evidence type="ECO:0000313" key="3">
    <source>
        <dbReference type="EMBL" id="RKI89458.1"/>
    </source>
</evidence>
<dbReference type="Pfam" id="PF01695">
    <property type="entry name" value="IstB_IS21"/>
    <property type="match status" value="1"/>
</dbReference>
<dbReference type="GO" id="GO:0005524">
    <property type="term" value="F:ATP binding"/>
    <property type="evidence" value="ECO:0007669"/>
    <property type="project" value="InterPro"/>
</dbReference>
<keyword evidence="1" id="KW-0175">Coiled coil</keyword>
<keyword evidence="4" id="KW-1185">Reference proteome</keyword>
<dbReference type="PANTHER" id="PTHR30050">
    <property type="entry name" value="CHROMOSOMAL REPLICATION INITIATOR PROTEIN DNAA"/>
    <property type="match status" value="1"/>
</dbReference>
<accession>A0A3A9ADX4</accession>
<organism evidence="3 4">
    <name type="scientific">Parablautia intestinalis</name>
    <dbReference type="NCBI Taxonomy" id="2320100"/>
    <lineage>
        <taxon>Bacteria</taxon>
        <taxon>Bacillati</taxon>
        <taxon>Bacillota</taxon>
        <taxon>Clostridia</taxon>
        <taxon>Lachnospirales</taxon>
        <taxon>Lachnospiraceae</taxon>
        <taxon>Parablautia</taxon>
    </lineage>
</organism>
<name>A0A3A9ADX4_9FIRM</name>
<proteinExistence type="predicted"/>
<dbReference type="GO" id="GO:0006260">
    <property type="term" value="P:DNA replication"/>
    <property type="evidence" value="ECO:0007669"/>
    <property type="project" value="TreeGrafter"/>
</dbReference>
<feature type="domain" description="IstB-like ATP-binding" evidence="2">
    <location>
        <begin position="87"/>
        <end position="268"/>
    </location>
</feature>
<dbReference type="EMBL" id="RAYQ01000022">
    <property type="protein sequence ID" value="RKI89458.1"/>
    <property type="molecule type" value="Genomic_DNA"/>
</dbReference>
<dbReference type="SUPFAM" id="SSF52540">
    <property type="entry name" value="P-loop containing nucleoside triphosphate hydrolases"/>
    <property type="match status" value="1"/>
</dbReference>
<evidence type="ECO:0000256" key="1">
    <source>
        <dbReference type="SAM" id="Coils"/>
    </source>
</evidence>
<dbReference type="InterPro" id="IPR002611">
    <property type="entry name" value="IstB_ATP-bd"/>
</dbReference>
<comment type="caution">
    <text evidence="3">The sequence shown here is derived from an EMBL/GenBank/DDBJ whole genome shotgun (WGS) entry which is preliminary data.</text>
</comment>
<feature type="coiled-coil region" evidence="1">
    <location>
        <begin position="65"/>
        <end position="95"/>
    </location>
</feature>
<dbReference type="PANTHER" id="PTHR30050:SF4">
    <property type="entry name" value="ATP-BINDING PROTEIN RV3427C IN INSERTION SEQUENCE-RELATED"/>
    <property type="match status" value="1"/>
</dbReference>
<dbReference type="RefSeq" id="WP_120471644.1">
    <property type="nucleotide sequence ID" value="NZ_RAYQ01000022.1"/>
</dbReference>
<gene>
    <name evidence="3" type="ORF">D7V94_17730</name>
</gene>
<dbReference type="AlphaFoldDB" id="A0A3A9ADX4"/>
<dbReference type="Gene3D" id="3.40.50.300">
    <property type="entry name" value="P-loop containing nucleotide triphosphate hydrolases"/>
    <property type="match status" value="1"/>
</dbReference>